<dbReference type="EMBL" id="VIGX01000003">
    <property type="protein sequence ID" value="TWS29534.1"/>
    <property type="molecule type" value="Genomic_DNA"/>
</dbReference>
<keyword evidence="1" id="KW-0808">Transferase</keyword>
<evidence type="ECO:0000313" key="2">
    <source>
        <dbReference type="Proteomes" id="UP000319375"/>
    </source>
</evidence>
<sequence>MDARNTASCRVAETIEMRPEAHLRQDFHLKGEWTDTVVYAALRADR</sequence>
<dbReference type="SUPFAM" id="SSF55729">
    <property type="entry name" value="Acyl-CoA N-acyltransferases (Nat)"/>
    <property type="match status" value="1"/>
</dbReference>
<protein>
    <submittedName>
        <fullName evidence="1">GNAT family N-acetyltransferase</fullName>
    </submittedName>
</protein>
<gene>
    <name evidence="1" type="ORF">FK530_08410</name>
</gene>
<dbReference type="GO" id="GO:0016740">
    <property type="term" value="F:transferase activity"/>
    <property type="evidence" value="ECO:0007669"/>
    <property type="project" value="UniProtKB-KW"/>
</dbReference>
<dbReference type="AlphaFoldDB" id="A0A5C5S380"/>
<accession>A0A5C5S380</accession>
<name>A0A5C5S380_9ACTN</name>
<dbReference type="OrthoDB" id="9132139at2"/>
<reference evidence="1 2" key="1">
    <citation type="submission" date="2019-06" db="EMBL/GenBank/DDBJ databases">
        <title>Tsukamurella conjunctivitidis sp. nov., Tsukamurella assacharolytica sp. nov. and Tsukamurella sputae sp. nov. isolated from patients with conjunctivitis, bacteraemia (lymphoma) and respiratory infection (sputum) in Hong Kong.</title>
        <authorList>
            <person name="Teng J.L.L."/>
            <person name="Lee H.H."/>
            <person name="Fong J.Y.H."/>
            <person name="Fok K.M.N."/>
            <person name="Lau S.K.P."/>
            <person name="Woo P.C.Y."/>
        </authorList>
    </citation>
    <scope>NUCLEOTIDE SEQUENCE [LARGE SCALE GENOMIC DNA]</scope>
    <source>
        <strain evidence="1 2">HKU72</strain>
    </source>
</reference>
<organism evidence="1 2">
    <name type="scientific">Tsukamurella conjunctivitidis</name>
    <dbReference type="NCBI Taxonomy" id="2592068"/>
    <lineage>
        <taxon>Bacteria</taxon>
        <taxon>Bacillati</taxon>
        <taxon>Actinomycetota</taxon>
        <taxon>Actinomycetes</taxon>
        <taxon>Mycobacteriales</taxon>
        <taxon>Tsukamurellaceae</taxon>
        <taxon>Tsukamurella</taxon>
    </lineage>
</organism>
<dbReference type="RefSeq" id="WP_146486564.1">
    <property type="nucleotide sequence ID" value="NZ_VIGX01000003.1"/>
</dbReference>
<dbReference type="InterPro" id="IPR016181">
    <property type="entry name" value="Acyl_CoA_acyltransferase"/>
</dbReference>
<proteinExistence type="predicted"/>
<keyword evidence="2" id="KW-1185">Reference proteome</keyword>
<dbReference type="Proteomes" id="UP000319375">
    <property type="component" value="Unassembled WGS sequence"/>
</dbReference>
<evidence type="ECO:0000313" key="1">
    <source>
        <dbReference type="EMBL" id="TWS29534.1"/>
    </source>
</evidence>
<dbReference type="Gene3D" id="3.40.630.30">
    <property type="match status" value="1"/>
</dbReference>
<comment type="caution">
    <text evidence="1">The sequence shown here is derived from an EMBL/GenBank/DDBJ whole genome shotgun (WGS) entry which is preliminary data.</text>
</comment>